<evidence type="ECO:0008006" key="4">
    <source>
        <dbReference type="Google" id="ProtNLM"/>
    </source>
</evidence>
<keyword evidence="3" id="KW-1185">Reference proteome</keyword>
<gene>
    <name evidence="2" type="ORF">HLB29_05770</name>
</gene>
<dbReference type="Proteomes" id="UP000713904">
    <property type="component" value="Unassembled WGS sequence"/>
</dbReference>
<proteinExistence type="predicted"/>
<sequence>MRRLSSVILSIGVILSLNVNISALDSQNLDKLEKEESILQYSEENIKVDDFLNNGKLDSIEVKPNTVKFEENRNDKDSDGTQKKADVNTEENQKIKNINVKRIYGRNRYLTSVEISKMYFSQSEIVVVASGQGYIDALVGGSLVSQLKVPLLLVKNDKIHSYVKDEIKRLNAKKVILIGGEKTISSKVVKEITSIGPKVDRISGANRYRTAEKIAFSRYHYHTELNNINLPIGENYVGIDSKDYPDALIAASIVGQISGNYLSYMIPNAKNNSLSKDYWIVFGGEQSIPYGKYEKYRIKGGNRYETSVEGARKFELLTGKKLKTVILADGRKYPDALAASTIAGKEGATVLLTRNDRLHKSVIEFLKEGNIENVIIVGGYDSVGLKIQEEITGLKF</sequence>
<dbReference type="InterPro" id="IPR007253">
    <property type="entry name" value="Cell_wall-bd_2"/>
</dbReference>
<dbReference type="PANTHER" id="PTHR30032">
    <property type="entry name" value="N-ACETYLMURAMOYL-L-ALANINE AMIDASE-RELATED"/>
    <property type="match status" value="1"/>
</dbReference>
<dbReference type="RefSeq" id="WP_185624209.1">
    <property type="nucleotide sequence ID" value="NZ_JABGBW010000003.1"/>
</dbReference>
<organism evidence="2 3">
    <name type="scientific">Peptostreptococcus canis</name>
    <dbReference type="NCBI Taxonomy" id="1159213"/>
    <lineage>
        <taxon>Bacteria</taxon>
        <taxon>Bacillati</taxon>
        <taxon>Bacillota</taxon>
        <taxon>Clostridia</taxon>
        <taxon>Peptostreptococcales</taxon>
        <taxon>Peptostreptococcaceae</taxon>
        <taxon>Peptostreptococcus</taxon>
    </lineage>
</organism>
<reference evidence="2 3" key="1">
    <citation type="submission" date="2020-05" db="EMBL/GenBank/DDBJ databases">
        <title>Draft genome of xy-202 and genomic insight in genome of the genus Peptostreptococcus.</title>
        <authorList>
            <person name="Zhang Z."/>
        </authorList>
    </citation>
    <scope>NUCLEOTIDE SEQUENCE [LARGE SCALE GENOMIC DNA]</scope>
    <source>
        <strain evidence="2 3">DSM 27025</strain>
    </source>
</reference>
<protein>
    <recommendedName>
        <fullName evidence="4">Cell wall binding repeat 2</fullName>
    </recommendedName>
</protein>
<accession>A0ABR6TM03</accession>
<dbReference type="EMBL" id="JABGBW010000003">
    <property type="protein sequence ID" value="MBC2576189.1"/>
    <property type="molecule type" value="Genomic_DNA"/>
</dbReference>
<feature type="region of interest" description="Disordered" evidence="1">
    <location>
        <begin position="68"/>
        <end position="90"/>
    </location>
</feature>
<comment type="caution">
    <text evidence="2">The sequence shown here is derived from an EMBL/GenBank/DDBJ whole genome shotgun (WGS) entry which is preliminary data.</text>
</comment>
<dbReference type="Pfam" id="PF04122">
    <property type="entry name" value="CW_binding_2"/>
    <property type="match status" value="3"/>
</dbReference>
<evidence type="ECO:0000256" key="1">
    <source>
        <dbReference type="SAM" id="MobiDB-lite"/>
    </source>
</evidence>
<evidence type="ECO:0000313" key="3">
    <source>
        <dbReference type="Proteomes" id="UP000713904"/>
    </source>
</evidence>
<dbReference type="PANTHER" id="PTHR30032:SF8">
    <property type="entry name" value="GERMINATION-SPECIFIC N-ACETYLMURAMOYL-L-ALANINE AMIDASE"/>
    <property type="match status" value="1"/>
</dbReference>
<evidence type="ECO:0000313" key="2">
    <source>
        <dbReference type="EMBL" id="MBC2576189.1"/>
    </source>
</evidence>
<name>A0ABR6TM03_9FIRM</name>
<dbReference type="Gene3D" id="3.40.50.12090">
    <property type="match status" value="2"/>
</dbReference>
<dbReference type="InterPro" id="IPR051922">
    <property type="entry name" value="Bact_Sporulation_Assoc"/>
</dbReference>